<dbReference type="Pfam" id="PF00168">
    <property type="entry name" value="C2"/>
    <property type="match status" value="1"/>
</dbReference>
<keyword evidence="5" id="KW-1185">Reference proteome</keyword>
<feature type="region of interest" description="Disordered" evidence="3">
    <location>
        <begin position="176"/>
        <end position="197"/>
    </location>
</feature>
<accession>A0ABM4D3K9</accession>
<dbReference type="Pfam" id="PF21528">
    <property type="entry name" value="CC2D1A-B_DM14"/>
    <property type="match status" value="2"/>
</dbReference>
<organism evidence="5 6">
    <name type="scientific">Hydra vulgaris</name>
    <name type="common">Hydra</name>
    <name type="synonym">Hydra attenuata</name>
    <dbReference type="NCBI Taxonomy" id="6087"/>
    <lineage>
        <taxon>Eukaryota</taxon>
        <taxon>Metazoa</taxon>
        <taxon>Cnidaria</taxon>
        <taxon>Hydrozoa</taxon>
        <taxon>Hydroidolina</taxon>
        <taxon>Anthoathecata</taxon>
        <taxon>Aplanulata</taxon>
        <taxon>Hydridae</taxon>
        <taxon>Hydra</taxon>
    </lineage>
</organism>
<dbReference type="PANTHER" id="PTHR13076">
    <property type="entry name" value="COILED-COIL AND C2 DOMAIN-CONTAINING PROTEIN 1-LIKE"/>
    <property type="match status" value="1"/>
</dbReference>
<dbReference type="PANTHER" id="PTHR13076:SF9">
    <property type="entry name" value="COILED-COIL AND C2 DOMAIN-CONTAINING PROTEIN 1-LIKE"/>
    <property type="match status" value="1"/>
</dbReference>
<dbReference type="InterPro" id="IPR006608">
    <property type="entry name" value="CC2D1A/B_DM14"/>
</dbReference>
<name>A0ABM4D3K9_HYDVU</name>
<evidence type="ECO:0000256" key="3">
    <source>
        <dbReference type="SAM" id="MobiDB-lite"/>
    </source>
</evidence>
<dbReference type="RefSeq" id="XP_065668856.1">
    <property type="nucleotide sequence ID" value="XM_065812784.1"/>
</dbReference>
<dbReference type="SUPFAM" id="SSF49562">
    <property type="entry name" value="C2 domain (Calcium/lipid-binding domain, CaLB)"/>
    <property type="match status" value="1"/>
</dbReference>
<dbReference type="Proteomes" id="UP001652625">
    <property type="component" value="Chromosome 12"/>
</dbReference>
<evidence type="ECO:0000256" key="2">
    <source>
        <dbReference type="SAM" id="Coils"/>
    </source>
</evidence>
<dbReference type="SMART" id="SM00685">
    <property type="entry name" value="DM14"/>
    <property type="match status" value="4"/>
</dbReference>
<evidence type="ECO:0000313" key="6">
    <source>
        <dbReference type="RefSeq" id="XP_065668856.1"/>
    </source>
</evidence>
<comment type="similarity">
    <text evidence="1">Belongs to the CC2D1 family.</text>
</comment>
<dbReference type="InterPro" id="IPR000008">
    <property type="entry name" value="C2_dom"/>
</dbReference>
<evidence type="ECO:0000259" key="4">
    <source>
        <dbReference type="PROSITE" id="PS50004"/>
    </source>
</evidence>
<evidence type="ECO:0000313" key="5">
    <source>
        <dbReference type="Proteomes" id="UP001652625"/>
    </source>
</evidence>
<feature type="domain" description="C2" evidence="4">
    <location>
        <begin position="616"/>
        <end position="748"/>
    </location>
</feature>
<keyword evidence="2" id="KW-0175">Coiled coil</keyword>
<dbReference type="Gene3D" id="2.60.40.150">
    <property type="entry name" value="C2 domain"/>
    <property type="match status" value="1"/>
</dbReference>
<proteinExistence type="inferred from homology"/>
<protein>
    <submittedName>
        <fullName evidence="6">Coiled-coil and C2 domain-containing protein 1-like isoform X4</fullName>
    </submittedName>
</protein>
<reference evidence="6" key="1">
    <citation type="submission" date="2025-08" db="UniProtKB">
        <authorList>
            <consortium name="RefSeq"/>
        </authorList>
    </citation>
    <scope>IDENTIFICATION</scope>
</reference>
<feature type="coiled-coil region" evidence="2">
    <location>
        <begin position="360"/>
        <end position="387"/>
    </location>
</feature>
<dbReference type="InterPro" id="IPR037772">
    <property type="entry name" value="C2_Freud"/>
</dbReference>
<feature type="region of interest" description="Disordered" evidence="3">
    <location>
        <begin position="103"/>
        <end position="123"/>
    </location>
</feature>
<gene>
    <name evidence="6" type="primary">LOC100199842</name>
</gene>
<dbReference type="InterPro" id="IPR035892">
    <property type="entry name" value="C2_domain_sf"/>
</dbReference>
<feature type="region of interest" description="Disordered" evidence="3">
    <location>
        <begin position="427"/>
        <end position="451"/>
    </location>
</feature>
<dbReference type="InterPro" id="IPR039725">
    <property type="entry name" value="CC2D1A/B"/>
</dbReference>
<dbReference type="GeneID" id="100199842"/>
<evidence type="ECO:0000256" key="1">
    <source>
        <dbReference type="ARBA" id="ARBA00010672"/>
    </source>
</evidence>
<dbReference type="SMART" id="SM00239">
    <property type="entry name" value="C2"/>
    <property type="match status" value="1"/>
</dbReference>
<sequence length="927" mass="102958">MFSKKVVQPSSNKPRNKELENMLGLGIPNYGDDGDDDDSLLAELAALEGKSAVSKKKKVANKKVMSMGEIDNLAAFAARNIDSENEDEDDDVDENDLLAELSELTENQESQEEIPKETIKSNSSIGKLISERKQMYTIALTNAKAEGASSKVRRFERALKDIDTLMKKVSAGAVVNEDDIPPPVATGASKSLQDNAQLSSTDSPVVLSPVVPQISTEIIPVIAEKYIAPEQPVKSKKLDVESQSTSISKVVESPEYSNATLEALLTRQKEFKIEALKSKQQGDIESARNYLAISKKFDAVIEALKSGKEVDLRNMPESASIIKPTPTTTHIQELKQESSVPSSSEAVKVNDAPPAPVTIMDALLQRLEKYQSSLKSAEEENNTGKARRMGRIVKQYKDAIENFKKNIPIDYNELPVPPGFAPIPGVTTSVEEPESTPQLPAPQMNPQHQSTLPAAAPTFRNQKEYEFLVNRQKEFKMAALNAKKEGDIESAREYLKQAKGLDQMVVAAQNGLRVDVTTVPQVKLKNKSGIKNEPPSNYTPKETALISGSAEDKYMIIENALRKQIEASEKNAEHYKLLGNLDAAKNFESLLKSSKKDLETLLQYKAQGSIVPNCEYQMQSFPIVRSNPHLSDSELEINIIRCINVPMPAGWQPKDMHIYVTFEFPIPKEKPQTGCTTTKKDTINPEFNETFKVAIDRKNQSFVRLCKRQSLVVKVNHVRGFLKADKTIGQGFIKLERFSNRCEIHESVDLMDIEKGRKSVGGKIEVLLKIREPFVDKDAEIVTEKWLVLDTHLRGLIMNMPSSDPIQNSSKVSTAYESLEVLQYEKNILETQAAAYKAQGKAIPASLQPKIKEHQQKMQEITAKIKSGGKSAIDEYLKNLIKGVESENAKASQSLKQNDRETAKACLSRKKLIEKEIGVLKQRLGIT</sequence>
<dbReference type="CDD" id="cd08690">
    <property type="entry name" value="C2_Freud-1"/>
    <property type="match status" value="1"/>
</dbReference>
<feature type="compositionally biased region" description="Polar residues" evidence="3">
    <location>
        <begin position="188"/>
        <end position="197"/>
    </location>
</feature>
<dbReference type="PROSITE" id="PS50004">
    <property type="entry name" value="C2"/>
    <property type="match status" value="1"/>
</dbReference>